<name>A0A0J8GBY1_9LIST</name>
<evidence type="ECO:0000256" key="6">
    <source>
        <dbReference type="ARBA" id="ARBA00022683"/>
    </source>
</evidence>
<evidence type="ECO:0000256" key="1">
    <source>
        <dbReference type="ARBA" id="ARBA00004496"/>
    </source>
</evidence>
<dbReference type="RefSeq" id="WP_007476941.1">
    <property type="nucleotide sequence ID" value="NZ_KQ130613.1"/>
</dbReference>
<dbReference type="PROSITE" id="PS51372">
    <property type="entry name" value="PRD_2"/>
    <property type="match status" value="2"/>
</dbReference>
<dbReference type="InterPro" id="IPR016152">
    <property type="entry name" value="PTrfase/Anion_transptr"/>
</dbReference>
<keyword evidence="8" id="KW-0010">Activator</keyword>
<evidence type="ECO:0000256" key="3">
    <source>
        <dbReference type="ARBA" id="ARBA00022490"/>
    </source>
</evidence>
<dbReference type="GO" id="GO:0009401">
    <property type="term" value="P:phosphoenolpyruvate-dependent sugar phosphotransferase system"/>
    <property type="evidence" value="ECO:0007669"/>
    <property type="project" value="UniProtKB-KW"/>
</dbReference>
<dbReference type="SUPFAM" id="SSF52794">
    <property type="entry name" value="PTS system IIB component-like"/>
    <property type="match status" value="1"/>
</dbReference>
<keyword evidence="3" id="KW-0963">Cytoplasm</keyword>
<keyword evidence="16" id="KW-1185">Reference proteome</keyword>
<dbReference type="Pfam" id="PF00874">
    <property type="entry name" value="PRD"/>
    <property type="match status" value="1"/>
</dbReference>
<dbReference type="GO" id="GO:0005737">
    <property type="term" value="C:cytoplasm"/>
    <property type="evidence" value="ECO:0007669"/>
    <property type="project" value="UniProtKB-SubCell"/>
</dbReference>
<dbReference type="InterPro" id="IPR007737">
    <property type="entry name" value="Mga_HTH"/>
</dbReference>
<feature type="domain" description="PRD" evidence="14">
    <location>
        <begin position="288"/>
        <end position="395"/>
    </location>
</feature>
<feature type="domain" description="PTS EIIA type-2" evidence="12">
    <location>
        <begin position="538"/>
        <end position="679"/>
    </location>
</feature>
<keyword evidence="5" id="KW-0808">Transferase</keyword>
<dbReference type="InterPro" id="IPR002178">
    <property type="entry name" value="PTS_EIIA_type-2_dom"/>
</dbReference>
<evidence type="ECO:0000313" key="16">
    <source>
        <dbReference type="Proteomes" id="UP000052258"/>
    </source>
</evidence>
<dbReference type="CDD" id="cd05568">
    <property type="entry name" value="PTS_IIB_bgl_like"/>
    <property type="match status" value="1"/>
</dbReference>
<comment type="subcellular location">
    <subcellularLocation>
        <location evidence="1">Cytoplasm</location>
    </subcellularLocation>
</comment>
<comment type="caution">
    <text evidence="15">The sequence shown here is derived from an EMBL/GenBank/DDBJ whole genome shotgun (WGS) entry which is preliminary data.</text>
</comment>
<evidence type="ECO:0000259" key="13">
    <source>
        <dbReference type="PROSITE" id="PS51099"/>
    </source>
</evidence>
<dbReference type="PANTHER" id="PTHR36203:SF1">
    <property type="entry name" value="ASCORBATE-SPECIFIC PTS SYSTEM EIIA COMPONENT"/>
    <property type="match status" value="1"/>
</dbReference>
<dbReference type="Pfam" id="PF00359">
    <property type="entry name" value="PTS_EIIA_2"/>
    <property type="match status" value="1"/>
</dbReference>
<dbReference type="PROSITE" id="PS51094">
    <property type="entry name" value="PTS_EIIA_TYPE_2"/>
    <property type="match status" value="1"/>
</dbReference>
<evidence type="ECO:0000256" key="9">
    <source>
        <dbReference type="ARBA" id="ARBA00037387"/>
    </source>
</evidence>
<dbReference type="CDD" id="cd00211">
    <property type="entry name" value="PTS_IIA_fru"/>
    <property type="match status" value="1"/>
</dbReference>
<dbReference type="PATRIC" id="fig|1430899.3.peg.1142"/>
<dbReference type="SUPFAM" id="SSF55804">
    <property type="entry name" value="Phoshotransferase/anion transport protein"/>
    <property type="match status" value="1"/>
</dbReference>
<protein>
    <recommendedName>
        <fullName evidence="10">Ascorbate-specific PTS system EIIA component</fullName>
    </recommendedName>
    <alternativeName>
        <fullName evidence="11">Ascorbate-specific phosphotransferase enzyme IIA component</fullName>
    </alternativeName>
</protein>
<evidence type="ECO:0000256" key="5">
    <source>
        <dbReference type="ARBA" id="ARBA00022679"/>
    </source>
</evidence>
<keyword evidence="4" id="KW-0597">Phosphoprotein</keyword>
<feature type="domain" description="PTS EIIB type-2" evidence="13">
    <location>
        <begin position="400"/>
        <end position="487"/>
    </location>
</feature>
<dbReference type="Pfam" id="PF05043">
    <property type="entry name" value="Mga"/>
    <property type="match status" value="1"/>
</dbReference>
<keyword evidence="7" id="KW-0418">Kinase</keyword>
<dbReference type="GO" id="GO:0016301">
    <property type="term" value="F:kinase activity"/>
    <property type="evidence" value="ECO:0007669"/>
    <property type="project" value="UniProtKB-KW"/>
</dbReference>
<dbReference type="GO" id="GO:0008982">
    <property type="term" value="F:protein-N(PI)-phosphohistidine-sugar phosphotransferase activity"/>
    <property type="evidence" value="ECO:0007669"/>
    <property type="project" value="InterPro"/>
</dbReference>
<evidence type="ECO:0000256" key="7">
    <source>
        <dbReference type="ARBA" id="ARBA00022777"/>
    </source>
</evidence>
<gene>
    <name evidence="15" type="ORF">X560_1108</name>
</gene>
<comment type="function">
    <text evidence="9">The phosphoenolpyruvate-dependent sugar phosphotransferase system (sugar PTS), a major carbohydrate active transport system, catalyzes the phosphorylation of incoming sugar substrates concomitantly with their translocation across the cell membrane. The enzyme II UlaABC PTS system is involved in ascorbate transport.</text>
</comment>
<keyword evidence="2" id="KW-0813">Transport</keyword>
<accession>A0A0J8GBY1</accession>
<evidence type="ECO:0000313" key="15">
    <source>
        <dbReference type="EMBL" id="KMT60182.1"/>
    </source>
</evidence>
<dbReference type="Gene3D" id="3.40.930.10">
    <property type="entry name" value="Mannitol-specific EII, Chain A"/>
    <property type="match status" value="1"/>
</dbReference>
<dbReference type="InterPro" id="IPR051351">
    <property type="entry name" value="Ascorbate-PTS_EIIA_comp"/>
</dbReference>
<evidence type="ECO:0000256" key="10">
    <source>
        <dbReference type="ARBA" id="ARBA00041175"/>
    </source>
</evidence>
<evidence type="ECO:0000256" key="11">
    <source>
        <dbReference type="ARBA" id="ARBA00042072"/>
    </source>
</evidence>
<proteinExistence type="predicted"/>
<organism evidence="15 16">
    <name type="scientific">Listeria fleischmannii 1991</name>
    <dbReference type="NCBI Taxonomy" id="1430899"/>
    <lineage>
        <taxon>Bacteria</taxon>
        <taxon>Bacillati</taxon>
        <taxon>Bacillota</taxon>
        <taxon>Bacilli</taxon>
        <taxon>Bacillales</taxon>
        <taxon>Listeriaceae</taxon>
        <taxon>Listeria</taxon>
    </lineage>
</organism>
<evidence type="ECO:0000259" key="12">
    <source>
        <dbReference type="PROSITE" id="PS51094"/>
    </source>
</evidence>
<dbReference type="InterPro" id="IPR036634">
    <property type="entry name" value="PRD_sf"/>
</dbReference>
<keyword evidence="6" id="KW-0598">Phosphotransferase system</keyword>
<dbReference type="OrthoDB" id="369398at2"/>
<evidence type="ECO:0000256" key="8">
    <source>
        <dbReference type="ARBA" id="ARBA00023159"/>
    </source>
</evidence>
<evidence type="ECO:0000256" key="2">
    <source>
        <dbReference type="ARBA" id="ARBA00022448"/>
    </source>
</evidence>
<dbReference type="PROSITE" id="PS51099">
    <property type="entry name" value="PTS_EIIB_TYPE_2"/>
    <property type="match status" value="1"/>
</dbReference>
<dbReference type="EMBL" id="AZHO01000011">
    <property type="protein sequence ID" value="KMT60182.1"/>
    <property type="molecule type" value="Genomic_DNA"/>
</dbReference>
<dbReference type="GO" id="GO:0006355">
    <property type="term" value="P:regulation of DNA-templated transcription"/>
    <property type="evidence" value="ECO:0007669"/>
    <property type="project" value="InterPro"/>
</dbReference>
<evidence type="ECO:0000256" key="4">
    <source>
        <dbReference type="ARBA" id="ARBA00022553"/>
    </source>
</evidence>
<dbReference type="AlphaFoldDB" id="A0A0J8GBY1"/>
<reference evidence="15 16" key="1">
    <citation type="journal article" date="2015" name="Genome Biol. Evol.">
        <title>Comparative Genomics of Listeria Sensu Lato: Genus-Wide Differences in Evolutionary Dynamics and the Progressive Gain of Complex, Potentially Pathogenicity-Related Traits through Lateral Gene Transfer.</title>
        <authorList>
            <person name="Chiara M."/>
            <person name="Caruso M."/>
            <person name="D'Erchia A.M."/>
            <person name="Manzari C."/>
            <person name="Fraccalvieri R."/>
            <person name="Goffredo E."/>
            <person name="Latorre L."/>
            <person name="Miccolupo A."/>
            <person name="Padalino I."/>
            <person name="Santagada G."/>
            <person name="Chiocco D."/>
            <person name="Pesole G."/>
            <person name="Horner D.S."/>
            <person name="Parisi A."/>
        </authorList>
    </citation>
    <scope>NUCLEOTIDE SEQUENCE [LARGE SCALE GENOMIC DNA]</scope>
    <source>
        <strain evidence="15 16">1991</strain>
    </source>
</reference>
<dbReference type="Gene3D" id="1.10.1790.10">
    <property type="entry name" value="PRD domain"/>
    <property type="match status" value="1"/>
</dbReference>
<dbReference type="Proteomes" id="UP000052258">
    <property type="component" value="Unassembled WGS sequence"/>
</dbReference>
<dbReference type="PANTHER" id="PTHR36203">
    <property type="entry name" value="ASCORBATE-SPECIFIC PTS SYSTEM EIIA COMPONENT"/>
    <property type="match status" value="1"/>
</dbReference>
<dbReference type="InterPro" id="IPR013011">
    <property type="entry name" value="PTS_EIIB_2"/>
</dbReference>
<sequence length="683" mass="79311">MYLDERSDTLLKEILRHPDVTNAELQEKFGLSRRQVDYSFLKINNWLEEQAYPKIHRGAGGRFVTYPDLFKIIGEDEFEKADWYIPSEKERASLIILMLTTRNEELSLNHFISELEVSKNTVLRDLKAVQKMLDTFHLEVKYSRMKGYLVVGDEWNVRTAMLIAAEHVIESYGGEEYLKRFMQMDKTEVEGIRTKLEQVETHLNLHFIDSKMRILPYILIAIFRRISSNQTITTSFQIDYSELSDTREYGAAEILIKGLGDVSKEERMYITLQILTSNVLLKDHLKSEEMPKLRLALAEFLTEFEKKAVVQLVDKETLLEKLFTHIKPAYYRIKYRLTTDYSILDRIDEEFQAVHYIVKESLYPLEKFIGTRIPENESIFITLFVGGHLIETTEKLQTRMKAVVVCPNGLSISRLMEKTLRSLFPEIFFYQAMSIREFEQTNLLYDMVFSAVPLTTNKKFFLISQLMDEKEKLELRRRVLRSVYLIDDYLSVDSLMKTIQKYADIRDYEKLERALAEKLHPTEEKKLDDRTGKQNLADLIPKEHIIRLKKVSSFKEAIEIAASPLLASGSITSEYVLEMQKQHSIPVLNIVLGKTIAIPHAETEKGVLRLGMSMLFVEEGLFLEDGMPLHFVVVIAAVDKNAHFTALRELMELSGKKNELAKLRAAKNIEMMHTIIKNNTGKE</sequence>
<dbReference type="InterPro" id="IPR011608">
    <property type="entry name" value="PRD"/>
</dbReference>
<evidence type="ECO:0000259" key="14">
    <source>
        <dbReference type="PROSITE" id="PS51372"/>
    </source>
</evidence>
<dbReference type="SUPFAM" id="SSF63520">
    <property type="entry name" value="PTS-regulatory domain, PRD"/>
    <property type="match status" value="1"/>
</dbReference>
<feature type="domain" description="PRD" evidence="14">
    <location>
        <begin position="183"/>
        <end position="284"/>
    </location>
</feature>
<dbReference type="InterPro" id="IPR036095">
    <property type="entry name" value="PTS_EIIB-like_sf"/>
</dbReference>